<comment type="catalytic activity">
    <reaction evidence="8">
        <text>ATP + H2O = ADP + phosphate + H(+)</text>
        <dbReference type="Rhea" id="RHEA:13065"/>
        <dbReference type="ChEBI" id="CHEBI:15377"/>
        <dbReference type="ChEBI" id="CHEBI:15378"/>
        <dbReference type="ChEBI" id="CHEBI:30616"/>
        <dbReference type="ChEBI" id="CHEBI:43474"/>
        <dbReference type="ChEBI" id="CHEBI:456216"/>
        <dbReference type="EC" id="5.6.2.3"/>
    </reaction>
</comment>
<dbReference type="AlphaFoldDB" id="A0A1G7CJV5"/>
<evidence type="ECO:0000256" key="5">
    <source>
        <dbReference type="ARBA" id="ARBA00022840"/>
    </source>
</evidence>
<dbReference type="PROSITE" id="PS51193">
    <property type="entry name" value="HELICASE_ATP_BIND_2"/>
    <property type="match status" value="1"/>
</dbReference>
<keyword evidence="14" id="KW-1185">Reference proteome</keyword>
<comment type="similarity">
    <text evidence="6">Belongs to the helicase family. DinG subfamily.</text>
</comment>
<dbReference type="InterPro" id="IPR006555">
    <property type="entry name" value="ATP-dep_Helicase_C"/>
</dbReference>
<dbReference type="InterPro" id="IPR027417">
    <property type="entry name" value="P-loop_NTPase"/>
</dbReference>
<dbReference type="GO" id="GO:0003676">
    <property type="term" value="F:nucleic acid binding"/>
    <property type="evidence" value="ECO:0007669"/>
    <property type="project" value="InterPro"/>
</dbReference>
<evidence type="ECO:0000256" key="6">
    <source>
        <dbReference type="ARBA" id="ARBA00038058"/>
    </source>
</evidence>
<evidence type="ECO:0000256" key="7">
    <source>
        <dbReference type="ARBA" id="ARBA00044969"/>
    </source>
</evidence>
<dbReference type="Proteomes" id="UP000198546">
    <property type="component" value="Chromosome i"/>
</dbReference>
<evidence type="ECO:0000256" key="10">
    <source>
        <dbReference type="ARBA" id="ARBA00079061"/>
    </source>
</evidence>
<dbReference type="GO" id="GO:0043139">
    <property type="term" value="F:5'-3' DNA helicase activity"/>
    <property type="evidence" value="ECO:0007669"/>
    <property type="project" value="UniProtKB-EC"/>
</dbReference>
<keyword evidence="5" id="KW-0067">ATP-binding</keyword>
<sequence>MPSSPTSPADDRAKRQDVGYHEVLQAAVGGIAGDERPGQQAMAEAVAASLTSGQHLLVQAGTGTGKSLGYLAPVLAHLASHPGERVVIATATLALQAQLASKDIPAALDAVEQVSGRRPRHAILKGRSNYACLLRIRDGVIDDQEALVTGTDLLAQAEGARPAPAEPAPASGPGSSGLGTQVLALREWAETEAQRGGLADRDDAPTHGPRAWAQVSVPVRECVGASRCPWGEVCFVEKSREKAREADLVVTNHALLAIDAMHGGTALPEHGAVVIDEAHELVSRVTGAASGELGPAQVERVARRCLTWLDDDLGGEFLDSADTLRAALADAVPERLTDPASGVLEACRTVRDVSRRVVSAMSKGPGGGSEIEPDQRQAAAVAKEVLDLSERMAALSDADVVWVVDRERTGKELRVAPLSVAGLMRSHVLSEHPTVLTSATLQVGGDFAATAASVGLLARERTDDPATTPEQDALVWRGMDVGSPFDYGRQGILYVARSLPPPRRDGISDETLTEVAELVWAAGGRTLGLFASQRAAEVAAGHVRRQLKDHTVLCQGDAQLSELTRRFVEEPATSLFGTVSLWQGIDVPGDTCELVIIDKLPFPRPDEPLMQARQQSVSEAGGNGFMQVAATHAALLMAQGAGRLIRRASDRGVVAVLDPRLVTARYGPFLRSTMPPMWMTTDREVAVQALRRLQEARG</sequence>
<dbReference type="SUPFAM" id="SSF52540">
    <property type="entry name" value="P-loop containing nucleoside triphosphate hydrolases"/>
    <property type="match status" value="1"/>
</dbReference>
<dbReference type="InterPro" id="IPR014001">
    <property type="entry name" value="Helicase_ATP-bd"/>
</dbReference>
<feature type="region of interest" description="Disordered" evidence="11">
    <location>
        <begin position="158"/>
        <end position="177"/>
    </location>
</feature>
<proteinExistence type="inferred from homology"/>
<dbReference type="EC" id="5.6.2.3" evidence="7"/>
<evidence type="ECO:0000313" key="14">
    <source>
        <dbReference type="Proteomes" id="UP000198546"/>
    </source>
</evidence>
<dbReference type="GO" id="GO:0006139">
    <property type="term" value="P:nucleobase-containing compound metabolic process"/>
    <property type="evidence" value="ECO:0007669"/>
    <property type="project" value="InterPro"/>
</dbReference>
<comment type="cofactor">
    <cofactor evidence="1">
        <name>[4Fe-4S] cluster</name>
        <dbReference type="ChEBI" id="CHEBI:49883"/>
    </cofactor>
</comment>
<gene>
    <name evidence="13" type="ORF">SAMN04489747_3295</name>
</gene>
<dbReference type="InterPro" id="IPR014013">
    <property type="entry name" value="Helic_SF1/SF2_ATP-bd_DinG/Rad3"/>
</dbReference>
<dbReference type="SMART" id="SM00491">
    <property type="entry name" value="HELICc2"/>
    <property type="match status" value="1"/>
</dbReference>
<dbReference type="InterPro" id="IPR011545">
    <property type="entry name" value="DEAD/DEAH_box_helicase_dom"/>
</dbReference>
<protein>
    <recommendedName>
        <fullName evidence="9">ATP-dependent helicase DinG</fullName>
        <ecNumber evidence="7">5.6.2.3</ecNumber>
    </recommendedName>
    <alternativeName>
        <fullName evidence="10">DNA 5'-3' helicase DinG</fullName>
    </alternativeName>
</protein>
<name>A0A1G7CJV5_9ACTN</name>
<evidence type="ECO:0000256" key="2">
    <source>
        <dbReference type="ARBA" id="ARBA00022741"/>
    </source>
</evidence>
<dbReference type="EMBL" id="LT629688">
    <property type="protein sequence ID" value="SDE39632.1"/>
    <property type="molecule type" value="Genomic_DNA"/>
</dbReference>
<evidence type="ECO:0000256" key="1">
    <source>
        <dbReference type="ARBA" id="ARBA00001966"/>
    </source>
</evidence>
<organism evidence="13 14">
    <name type="scientific">Auraticoccus monumenti</name>
    <dbReference type="NCBI Taxonomy" id="675864"/>
    <lineage>
        <taxon>Bacteria</taxon>
        <taxon>Bacillati</taxon>
        <taxon>Actinomycetota</taxon>
        <taxon>Actinomycetes</taxon>
        <taxon>Propionibacteriales</taxon>
        <taxon>Propionibacteriaceae</taxon>
        <taxon>Auraticoccus</taxon>
    </lineage>
</organism>
<reference evidence="13 14" key="1">
    <citation type="submission" date="2016-10" db="EMBL/GenBank/DDBJ databases">
        <authorList>
            <person name="de Groot N.N."/>
        </authorList>
    </citation>
    <scope>NUCLEOTIDE SEQUENCE [LARGE SCALE GENOMIC DNA]</scope>
    <source>
        <strain evidence="13 14">MON 2.2</strain>
    </source>
</reference>
<evidence type="ECO:0000259" key="12">
    <source>
        <dbReference type="PROSITE" id="PS51193"/>
    </source>
</evidence>
<evidence type="ECO:0000256" key="9">
    <source>
        <dbReference type="ARBA" id="ARBA00073590"/>
    </source>
</evidence>
<dbReference type="Pfam" id="PF00270">
    <property type="entry name" value="DEAD"/>
    <property type="match status" value="1"/>
</dbReference>
<dbReference type="Pfam" id="PF13307">
    <property type="entry name" value="Helicase_C_2"/>
    <property type="match status" value="1"/>
</dbReference>
<keyword evidence="2" id="KW-0547">Nucleotide-binding</keyword>
<feature type="compositionally biased region" description="Low complexity" evidence="11">
    <location>
        <begin position="158"/>
        <end position="173"/>
    </location>
</feature>
<accession>A0A1G7CJV5</accession>
<dbReference type="PANTHER" id="PTHR11472">
    <property type="entry name" value="DNA REPAIR DEAD HELICASE RAD3/XP-D SUBFAMILY MEMBER"/>
    <property type="match status" value="1"/>
</dbReference>
<keyword evidence="4 13" id="KW-0347">Helicase</keyword>
<evidence type="ECO:0000256" key="8">
    <source>
        <dbReference type="ARBA" id="ARBA00048954"/>
    </source>
</evidence>
<dbReference type="SMART" id="SM00487">
    <property type="entry name" value="DEXDc"/>
    <property type="match status" value="1"/>
</dbReference>
<feature type="domain" description="Helicase ATP-binding" evidence="12">
    <location>
        <begin position="25"/>
        <end position="328"/>
    </location>
</feature>
<dbReference type="InterPro" id="IPR045028">
    <property type="entry name" value="DinG/Rad3-like"/>
</dbReference>
<dbReference type="STRING" id="675864.SAMN04489747_3295"/>
<evidence type="ECO:0000256" key="4">
    <source>
        <dbReference type="ARBA" id="ARBA00022806"/>
    </source>
</evidence>
<dbReference type="Gene3D" id="3.40.50.300">
    <property type="entry name" value="P-loop containing nucleotide triphosphate hydrolases"/>
    <property type="match status" value="2"/>
</dbReference>
<keyword evidence="3" id="KW-0378">Hydrolase</keyword>
<evidence type="ECO:0000313" key="13">
    <source>
        <dbReference type="EMBL" id="SDE39632.1"/>
    </source>
</evidence>
<dbReference type="GO" id="GO:0005524">
    <property type="term" value="F:ATP binding"/>
    <property type="evidence" value="ECO:0007669"/>
    <property type="project" value="UniProtKB-KW"/>
</dbReference>
<evidence type="ECO:0000256" key="11">
    <source>
        <dbReference type="SAM" id="MobiDB-lite"/>
    </source>
</evidence>
<dbReference type="GO" id="GO:0016818">
    <property type="term" value="F:hydrolase activity, acting on acid anhydrides, in phosphorus-containing anhydrides"/>
    <property type="evidence" value="ECO:0007669"/>
    <property type="project" value="InterPro"/>
</dbReference>
<dbReference type="PANTHER" id="PTHR11472:SF34">
    <property type="entry name" value="REGULATOR OF TELOMERE ELONGATION HELICASE 1"/>
    <property type="match status" value="1"/>
</dbReference>
<dbReference type="FunFam" id="3.40.50.300:FF:000437">
    <property type="entry name" value="ATP-dependent DNA helicase DinG"/>
    <property type="match status" value="1"/>
</dbReference>
<evidence type="ECO:0000256" key="3">
    <source>
        <dbReference type="ARBA" id="ARBA00022801"/>
    </source>
</evidence>